<keyword evidence="14" id="KW-1185">Reference proteome</keyword>
<evidence type="ECO:0000259" key="12">
    <source>
        <dbReference type="Pfam" id="PF14842"/>
    </source>
</evidence>
<keyword evidence="13" id="KW-0282">Flagellum</keyword>
<evidence type="ECO:0000256" key="4">
    <source>
        <dbReference type="ARBA" id="ARBA00021870"/>
    </source>
</evidence>
<dbReference type="GO" id="GO:0005886">
    <property type="term" value="C:plasma membrane"/>
    <property type="evidence" value="ECO:0007669"/>
    <property type="project" value="UniProtKB-SubCell"/>
</dbReference>
<evidence type="ECO:0000256" key="6">
    <source>
        <dbReference type="ARBA" id="ARBA00022500"/>
    </source>
</evidence>
<feature type="domain" description="Flagellar motor switch protein FliG N-terminal" evidence="12">
    <location>
        <begin position="122"/>
        <end position="218"/>
    </location>
</feature>
<name>A0A7W8LLJ6_9SPIR</name>
<dbReference type="Pfam" id="PF14842">
    <property type="entry name" value="FliG_N"/>
    <property type="match status" value="1"/>
</dbReference>
<evidence type="ECO:0000313" key="13">
    <source>
        <dbReference type="EMBL" id="MBB5225484.1"/>
    </source>
</evidence>
<dbReference type="SUPFAM" id="SSF48029">
    <property type="entry name" value="FliG"/>
    <property type="match status" value="2"/>
</dbReference>
<dbReference type="GO" id="GO:0009425">
    <property type="term" value="C:bacterial-type flagellum basal body"/>
    <property type="evidence" value="ECO:0007669"/>
    <property type="project" value="UniProtKB-SubCell"/>
</dbReference>
<comment type="subcellular location">
    <subcellularLocation>
        <location evidence="1">Bacterial flagellum basal body</location>
    </subcellularLocation>
    <subcellularLocation>
        <location evidence="2">Cell membrane</location>
        <topology evidence="2">Peripheral membrane protein</topology>
        <orientation evidence="2">Cytoplasmic side</orientation>
    </subcellularLocation>
</comment>
<feature type="domain" description="Flagellar motor switch protein FliG middle" evidence="11">
    <location>
        <begin position="228"/>
        <end position="299"/>
    </location>
</feature>
<organism evidence="13 14">
    <name type="scientific">Treponema ruminis</name>
    <dbReference type="NCBI Taxonomy" id="744515"/>
    <lineage>
        <taxon>Bacteria</taxon>
        <taxon>Pseudomonadati</taxon>
        <taxon>Spirochaetota</taxon>
        <taxon>Spirochaetia</taxon>
        <taxon>Spirochaetales</taxon>
        <taxon>Treponemataceae</taxon>
        <taxon>Treponema</taxon>
    </lineage>
</organism>
<protein>
    <recommendedName>
        <fullName evidence="4">Flagellar motor switch protein FliG</fullName>
    </recommendedName>
</protein>
<keyword evidence="13" id="KW-0969">Cilium</keyword>
<dbReference type="Pfam" id="PF01706">
    <property type="entry name" value="FliG_C"/>
    <property type="match status" value="1"/>
</dbReference>
<evidence type="ECO:0000259" key="10">
    <source>
        <dbReference type="Pfam" id="PF01706"/>
    </source>
</evidence>
<dbReference type="GO" id="GO:0071973">
    <property type="term" value="P:bacterial-type flagellum-dependent cell motility"/>
    <property type="evidence" value="ECO:0007669"/>
    <property type="project" value="InterPro"/>
</dbReference>
<keyword evidence="9" id="KW-0975">Bacterial flagellum</keyword>
<dbReference type="InterPro" id="IPR032779">
    <property type="entry name" value="FliG_M"/>
</dbReference>
<sequence length="444" mass="50281">MNLSNFGINAYKNTAKNESSENNPEKKVFTPVFEKISTQKNEGEKQGFVKSSFSSEIKSSTASNHHKTMNEIFDKRFFPQLSDKDFQGNETARIAAKALTSGGLIKVPEQPREKDGKENIYRRVAKFLMLIGVDEAAKILPHLTDEQTEKIIPEIASIRYVEPEEAKAILEEFQGLVKQAREEGGIDTARTILEKAFGTHKAGVILEKTATQISGKPFEYLAETDSERVSLLLKDESNAVKALVLSYLNPKVSAQVINGMETEDKKDVVMRLARLSKISPEIVQRVDKAMQEKMNHLATSKSDSIDGKNILAQILKRMSPEAEEGILANLAEADSELGEDLRERLFTTEDIINADDRFIQDKLRDMDEEEIAYLIATKAEDFRNKILDNVSENRRKSILETEKFLYPMRKSDCEKATSQFFSTLRRAYEEGNLYIKGRDDELYV</sequence>
<keyword evidence="5" id="KW-1003">Cell membrane</keyword>
<evidence type="ECO:0000256" key="8">
    <source>
        <dbReference type="ARBA" id="ARBA00023136"/>
    </source>
</evidence>
<evidence type="ECO:0000256" key="2">
    <source>
        <dbReference type="ARBA" id="ARBA00004413"/>
    </source>
</evidence>
<dbReference type="Proteomes" id="UP000518887">
    <property type="component" value="Unassembled WGS sequence"/>
</dbReference>
<dbReference type="Gene3D" id="1.10.220.30">
    <property type="match status" value="3"/>
</dbReference>
<evidence type="ECO:0000256" key="5">
    <source>
        <dbReference type="ARBA" id="ARBA00022475"/>
    </source>
</evidence>
<gene>
    <name evidence="13" type="ORF">HNP76_000828</name>
</gene>
<dbReference type="InterPro" id="IPR000090">
    <property type="entry name" value="Flg_Motor_Flig"/>
</dbReference>
<evidence type="ECO:0000256" key="1">
    <source>
        <dbReference type="ARBA" id="ARBA00004117"/>
    </source>
</evidence>
<dbReference type="RefSeq" id="WP_184657804.1">
    <property type="nucleotide sequence ID" value="NZ_CP031518.1"/>
</dbReference>
<keyword evidence="6" id="KW-0145">Chemotaxis</keyword>
<reference evidence="13 14" key="1">
    <citation type="submission" date="2020-08" db="EMBL/GenBank/DDBJ databases">
        <title>Genomic Encyclopedia of Type Strains, Phase IV (KMG-IV): sequencing the most valuable type-strain genomes for metagenomic binning, comparative biology and taxonomic classification.</title>
        <authorList>
            <person name="Goeker M."/>
        </authorList>
    </citation>
    <scope>NUCLEOTIDE SEQUENCE [LARGE SCALE GENOMIC DNA]</scope>
    <source>
        <strain evidence="13 14">DSM 103462</strain>
    </source>
</reference>
<evidence type="ECO:0000256" key="9">
    <source>
        <dbReference type="ARBA" id="ARBA00023143"/>
    </source>
</evidence>
<comment type="similarity">
    <text evidence="3">Belongs to the FliG family.</text>
</comment>
<proteinExistence type="inferred from homology"/>
<comment type="caution">
    <text evidence="13">The sequence shown here is derived from an EMBL/GenBank/DDBJ whole genome shotgun (WGS) entry which is preliminary data.</text>
</comment>
<dbReference type="AlphaFoldDB" id="A0A7W8LLJ6"/>
<dbReference type="InterPro" id="IPR023087">
    <property type="entry name" value="Flg_Motor_Flig_C"/>
</dbReference>
<dbReference type="PRINTS" id="PR00954">
    <property type="entry name" value="FLGMOTORFLIG"/>
</dbReference>
<evidence type="ECO:0000256" key="3">
    <source>
        <dbReference type="ARBA" id="ARBA00010299"/>
    </source>
</evidence>
<dbReference type="PANTHER" id="PTHR30534">
    <property type="entry name" value="FLAGELLAR MOTOR SWITCH PROTEIN FLIG"/>
    <property type="match status" value="1"/>
</dbReference>
<keyword evidence="7" id="KW-0283">Flagellar rotation</keyword>
<accession>A0A7W8LLJ6</accession>
<evidence type="ECO:0000256" key="7">
    <source>
        <dbReference type="ARBA" id="ARBA00022779"/>
    </source>
</evidence>
<dbReference type="GO" id="GO:0003774">
    <property type="term" value="F:cytoskeletal motor activity"/>
    <property type="evidence" value="ECO:0007669"/>
    <property type="project" value="InterPro"/>
</dbReference>
<dbReference type="EMBL" id="JACHFQ010000002">
    <property type="protein sequence ID" value="MBB5225484.1"/>
    <property type="molecule type" value="Genomic_DNA"/>
</dbReference>
<dbReference type="InterPro" id="IPR011002">
    <property type="entry name" value="FliG_a-hlx"/>
</dbReference>
<dbReference type="GO" id="GO:0006935">
    <property type="term" value="P:chemotaxis"/>
    <property type="evidence" value="ECO:0007669"/>
    <property type="project" value="UniProtKB-KW"/>
</dbReference>
<dbReference type="InterPro" id="IPR028263">
    <property type="entry name" value="FliG_N"/>
</dbReference>
<keyword evidence="13" id="KW-0966">Cell projection</keyword>
<dbReference type="Pfam" id="PF14841">
    <property type="entry name" value="FliG_M"/>
    <property type="match status" value="1"/>
</dbReference>
<dbReference type="PANTHER" id="PTHR30534:SF0">
    <property type="entry name" value="FLAGELLAR MOTOR SWITCH PROTEIN FLIG"/>
    <property type="match status" value="1"/>
</dbReference>
<keyword evidence="8" id="KW-0472">Membrane</keyword>
<evidence type="ECO:0000259" key="11">
    <source>
        <dbReference type="Pfam" id="PF14841"/>
    </source>
</evidence>
<evidence type="ECO:0000313" key="14">
    <source>
        <dbReference type="Proteomes" id="UP000518887"/>
    </source>
</evidence>
<feature type="domain" description="Flagellar motor switch protein FliG C-terminal" evidence="10">
    <location>
        <begin position="329"/>
        <end position="434"/>
    </location>
</feature>